<dbReference type="OrthoDB" id="837749at2"/>
<dbReference type="AlphaFoldDB" id="A0A1W2GZ45"/>
<sequence length="205" mass="23710">MDRSVIKFEKLLSIHFTHPEYSFSGASGGILTNFLRIQPDLPTKKLFKKHDIHYRLGQDTLLLFVRIRLDRDAPYFRLPNVLTSRFLFDLQKEVLNQTDIPDTHGAENLYRIRINLRASANSMDLSSATLGPIESREPEMIFHQVDPPYWETVQVNIKGTFGVIDLVTEGSSNHRLYTDVSNQNLYYTHANGNEHEHLFTIHLNT</sequence>
<keyword evidence="2" id="KW-1185">Reference proteome</keyword>
<dbReference type="Proteomes" id="UP000192333">
    <property type="component" value="Chromosome I"/>
</dbReference>
<reference evidence="2" key="1">
    <citation type="submission" date="2017-04" db="EMBL/GenBank/DDBJ databases">
        <authorList>
            <person name="Varghese N."/>
            <person name="Submissions S."/>
        </authorList>
    </citation>
    <scope>NUCLEOTIDE SEQUENCE [LARGE SCALE GENOMIC DNA]</scope>
    <source>
        <strain evidence="2">DSM 16537</strain>
    </source>
</reference>
<name>A0A1W2GZ45_9BACT</name>
<organism evidence="1 2">
    <name type="scientific">Aquiflexum balticum DSM 16537</name>
    <dbReference type="NCBI Taxonomy" id="758820"/>
    <lineage>
        <taxon>Bacteria</taxon>
        <taxon>Pseudomonadati</taxon>
        <taxon>Bacteroidota</taxon>
        <taxon>Cytophagia</taxon>
        <taxon>Cytophagales</taxon>
        <taxon>Cyclobacteriaceae</taxon>
        <taxon>Aquiflexum</taxon>
    </lineage>
</organism>
<dbReference type="RefSeq" id="WP_084118820.1">
    <property type="nucleotide sequence ID" value="NZ_LT838813.1"/>
</dbReference>
<gene>
    <name evidence="1" type="ORF">SAMN00777080_0503</name>
</gene>
<dbReference type="STRING" id="758820.SAMN00777080_0503"/>
<accession>A0A1W2GZ45</accession>
<proteinExistence type="predicted"/>
<dbReference type="EMBL" id="LT838813">
    <property type="protein sequence ID" value="SMD41967.1"/>
    <property type="molecule type" value="Genomic_DNA"/>
</dbReference>
<evidence type="ECO:0000313" key="1">
    <source>
        <dbReference type="EMBL" id="SMD41967.1"/>
    </source>
</evidence>
<evidence type="ECO:0000313" key="2">
    <source>
        <dbReference type="Proteomes" id="UP000192333"/>
    </source>
</evidence>
<protein>
    <submittedName>
        <fullName evidence="1">Uncharacterized protein</fullName>
    </submittedName>
</protein>